<feature type="chain" id="PRO_5005470833" evidence="1">
    <location>
        <begin position="20"/>
        <end position="839"/>
    </location>
</feature>
<dbReference type="Proteomes" id="UP000067476">
    <property type="component" value="Chromosome"/>
</dbReference>
<feature type="domain" description="Cytosolic endo-beta-N-acetylglucosaminidase TIM barrel" evidence="2">
    <location>
        <begin position="192"/>
        <end position="557"/>
    </location>
</feature>
<name>A0A0K1W1U9_9MOLU</name>
<proteinExistence type="predicted"/>
<accession>A0A0K1W1U9</accession>
<reference evidence="3 4" key="1">
    <citation type="journal article" date="2015" name="Genome Announc.">
        <title>Complete Genome Sequence of Spiroplasma litorale TN-1T (DSM 21781), a Bacterium Isolated from a Green-Eyed Horsefly (Tabanus nigrovittatus).</title>
        <authorList>
            <person name="Lo W.S."/>
            <person name="Lai Y.C."/>
            <person name="Lien Y.W."/>
            <person name="Wang T.H."/>
            <person name="Kuo C.H."/>
        </authorList>
    </citation>
    <scope>NUCLEOTIDE SEQUENCE [LARGE SCALE GENOMIC DNA]</scope>
    <source>
        <strain evidence="3 4">TN-1</strain>
    </source>
</reference>
<evidence type="ECO:0000259" key="2">
    <source>
        <dbReference type="Pfam" id="PF03644"/>
    </source>
</evidence>
<dbReference type="AlphaFoldDB" id="A0A0K1W1U9"/>
<keyword evidence="4" id="KW-1185">Reference proteome</keyword>
<evidence type="ECO:0000313" key="3">
    <source>
        <dbReference type="EMBL" id="AKX34284.1"/>
    </source>
</evidence>
<dbReference type="Pfam" id="PF03644">
    <property type="entry name" value="Glyco_hydro_85"/>
    <property type="match status" value="1"/>
</dbReference>
<sequence>MKKLIMLLNVTFLVTPILTAVVSCGDKTIYGTDLSELEDYSWKKEEPYFEGYQNTTKQNIPTNVEKNISLAKENSKNYIDYSSFNTSFKTANDVKKQSPTGVPLNSHFMPNGNFKKDLQVVPKSDIFDESNSILDWSYDSDRDAKYNVSRIPLQKTTKTAKKWISSQDKNIQEMNMSTVIESTSLANTIVGNNRAYARGINNYQYNDITVSWGGAADEGILLPPASNEVQKAHMNGTKILGNIFLDGYHGLKVEMLRDFIKQDSSGNYLIVDKLIDLAKQYQFDGWFWNNEPNGYSPDGSIISYKKIIEIMKQWNNKVKNSNDSYIKNLTLFSYKNNGSLGMDDSNKQTSDESVELYNNSDYFLSDFGQNFNSSERFTNNNKEAARKVFNMYNVGGWVNEEIYYNKDRIGRYDTKQLAYKYSNKDETEKGSDGKPIVKYSYDNSSLGENAISNSVAMFASQDGYDVANSLGDQLKNVTEVERDIYKLVSAAMYDDMLYTGHNRVLDEKDKGVITYTSDNKKLEKYSYGMGHIIQENTVLNDNNNVFFTNFSTGNGKMFNSINDDGKITSVDNYPWSNSNIGDVQPTYKWRIASSTDQKLQSSDKVSGYYDYYNPYLKGNSISLGSGFNDKGEIQDFDLESSTNYDWWIMGSNYSANKNKKVEFVVKTTGDLDPESIKVIYDTTKDNEKSLEATKTTTKKLENDWTRITGEVNSGAPISKLGINFKGGKGTVKVGEMKVLNSDSQVANSTYNFDKVTSELDISRDSGLRNYRLNFDNLLKDSDLYSYYEIYGDYSNKILRIAEGNKNDYYIKNIDWNCPKLYIKLVNNLNSNVKWFSIDL</sequence>
<dbReference type="GO" id="GO:0005829">
    <property type="term" value="C:cytosol"/>
    <property type="evidence" value="ECO:0007669"/>
    <property type="project" value="UniProtKB-SubCell"/>
</dbReference>
<dbReference type="PROSITE" id="PS51257">
    <property type="entry name" value="PROKAR_LIPOPROTEIN"/>
    <property type="match status" value="1"/>
</dbReference>
<dbReference type="Gene3D" id="2.60.120.260">
    <property type="entry name" value="Galactose-binding domain-like"/>
    <property type="match status" value="1"/>
</dbReference>
<dbReference type="STRING" id="216942.SLITO_v1c06550"/>
<dbReference type="OrthoDB" id="1089471at2"/>
<feature type="signal peptide" evidence="1">
    <location>
        <begin position="1"/>
        <end position="19"/>
    </location>
</feature>
<dbReference type="PANTHER" id="PTHR13246">
    <property type="entry name" value="ENDO BETA N-ACETYLGLUCOSAMINIDASE"/>
    <property type="match status" value="1"/>
</dbReference>
<protein>
    <submittedName>
        <fullName evidence="3">Endo-beta-N-acetylglucosaminidase</fullName>
    </submittedName>
</protein>
<evidence type="ECO:0000313" key="4">
    <source>
        <dbReference type="Proteomes" id="UP000067476"/>
    </source>
</evidence>
<dbReference type="GO" id="GO:0033925">
    <property type="term" value="F:mannosyl-glycoprotein endo-beta-N-acetylglucosaminidase activity"/>
    <property type="evidence" value="ECO:0007669"/>
    <property type="project" value="InterPro"/>
</dbReference>
<dbReference type="PATRIC" id="fig|216942.3.peg.665"/>
<dbReference type="Gene3D" id="3.20.20.80">
    <property type="entry name" value="Glycosidases"/>
    <property type="match status" value="1"/>
</dbReference>
<evidence type="ECO:0000256" key="1">
    <source>
        <dbReference type="SAM" id="SignalP"/>
    </source>
</evidence>
<dbReference type="EMBL" id="CP012357">
    <property type="protein sequence ID" value="AKX34284.1"/>
    <property type="molecule type" value="Genomic_DNA"/>
</dbReference>
<keyword evidence="1" id="KW-0732">Signal</keyword>
<dbReference type="RefSeq" id="WP_075058381.1">
    <property type="nucleotide sequence ID" value="NZ_CP012357.1"/>
</dbReference>
<dbReference type="InterPro" id="IPR005201">
    <property type="entry name" value="TIM_ENGase"/>
</dbReference>
<gene>
    <name evidence="3" type="ORF">SLITO_v1c06550</name>
</gene>
<dbReference type="InterPro" id="IPR032979">
    <property type="entry name" value="ENGase"/>
</dbReference>
<dbReference type="PANTHER" id="PTHR13246:SF1">
    <property type="entry name" value="CYTOSOLIC ENDO-BETA-N-ACETYLGLUCOSAMINIDASE"/>
    <property type="match status" value="1"/>
</dbReference>
<dbReference type="KEGG" id="sll:SLITO_v1c06550"/>
<organism evidence="3 4">
    <name type="scientific">Spiroplasma litorale</name>
    <dbReference type="NCBI Taxonomy" id="216942"/>
    <lineage>
        <taxon>Bacteria</taxon>
        <taxon>Bacillati</taxon>
        <taxon>Mycoplasmatota</taxon>
        <taxon>Mollicutes</taxon>
        <taxon>Entomoplasmatales</taxon>
        <taxon>Spiroplasmataceae</taxon>
        <taxon>Spiroplasma</taxon>
    </lineage>
</organism>